<dbReference type="NCBIfam" id="TIGR04183">
    <property type="entry name" value="Por_Secre_tail"/>
    <property type="match status" value="1"/>
</dbReference>
<name>A0A9X1QUF6_9FLAO</name>
<protein>
    <submittedName>
        <fullName evidence="4">T9SS type A sorting domain-containing protein</fullName>
    </submittedName>
</protein>
<proteinExistence type="predicted"/>
<reference evidence="4" key="1">
    <citation type="submission" date="2021-09" db="EMBL/GenBank/DDBJ databases">
        <title>Genome of Aequorivita sp. strain F47161.</title>
        <authorList>
            <person name="Wang Y."/>
        </authorList>
    </citation>
    <scope>NUCLEOTIDE SEQUENCE</scope>
    <source>
        <strain evidence="4">F47161</strain>
    </source>
</reference>
<sequence length="459" mass="47870">MMKKLQIYLVLLLVSITVAQAQTYPTTNWSDLADVSWYDAAQDEFTLSTAETLAGLAQLVADGNSFEGKTILIGADIDLDGNLWRPIGVDVNIPFSGTVDGNDYTISNLWVNMPTEEMAGLFGHTESASFANIHVDTANIIGDDNTGTLVANLFDNGSVVNCSAINVNVTGEYSTGGLVGGFLTNSSISKSHAIGDVVGYGQVGGLAGTGWDSITVTECYSEGTVTADFLTGGLIGSFPFAFTDESVVDNSYSRSSVVALAERAGGLIGGGDNALLIKNSYATGTVSSPDIAGAVIGLWGMINAENLYFDTETSGMTEGVGVIQGPPVTPDITGKTTTEMKTSELVDLLNAGSTAAPWSLDASRNDGYPVLNAVLSVQDNNLDAASVKVYPTIFENTFSVSSTLGLQSYSIYSYTGALISKGILDNTVSTVNAANLSAGVYILKISTAEGTITKKIIKK</sequence>
<evidence type="ECO:0000313" key="4">
    <source>
        <dbReference type="EMBL" id="MCG2417652.1"/>
    </source>
</evidence>
<dbReference type="Proteomes" id="UP001139461">
    <property type="component" value="Unassembled WGS sequence"/>
</dbReference>
<evidence type="ECO:0000256" key="1">
    <source>
        <dbReference type="ARBA" id="ARBA00022729"/>
    </source>
</evidence>
<gene>
    <name evidence="4" type="ORF">K8089_01360</name>
</gene>
<evidence type="ECO:0000313" key="5">
    <source>
        <dbReference type="Proteomes" id="UP001139461"/>
    </source>
</evidence>
<feature type="domain" description="Secretion system C-terminal sorting" evidence="3">
    <location>
        <begin position="390"/>
        <end position="457"/>
    </location>
</feature>
<evidence type="ECO:0000259" key="3">
    <source>
        <dbReference type="Pfam" id="PF18962"/>
    </source>
</evidence>
<dbReference type="AlphaFoldDB" id="A0A9X1QUF6"/>
<dbReference type="EMBL" id="JAIRBA010000002">
    <property type="protein sequence ID" value="MCG2417652.1"/>
    <property type="molecule type" value="Genomic_DNA"/>
</dbReference>
<feature type="chain" id="PRO_5040985847" evidence="2">
    <location>
        <begin position="22"/>
        <end position="459"/>
    </location>
</feature>
<keyword evidence="1 2" id="KW-0732">Signal</keyword>
<dbReference type="Gene3D" id="2.160.20.110">
    <property type="match status" value="1"/>
</dbReference>
<feature type="signal peptide" evidence="2">
    <location>
        <begin position="1"/>
        <end position="21"/>
    </location>
</feature>
<accession>A0A9X1QUF6</accession>
<organism evidence="4 5">
    <name type="scientific">Aequorivita vitellina</name>
    <dbReference type="NCBI Taxonomy" id="2874475"/>
    <lineage>
        <taxon>Bacteria</taxon>
        <taxon>Pseudomonadati</taxon>
        <taxon>Bacteroidota</taxon>
        <taxon>Flavobacteriia</taxon>
        <taxon>Flavobacteriales</taxon>
        <taxon>Flavobacteriaceae</taxon>
        <taxon>Aequorivita</taxon>
    </lineage>
</organism>
<dbReference type="Pfam" id="PF18962">
    <property type="entry name" value="Por_Secre_tail"/>
    <property type="match status" value="1"/>
</dbReference>
<dbReference type="RefSeq" id="WP_237601472.1">
    <property type="nucleotide sequence ID" value="NZ_JAIRBA010000002.1"/>
</dbReference>
<dbReference type="InterPro" id="IPR026444">
    <property type="entry name" value="Secre_tail"/>
</dbReference>
<keyword evidence="5" id="KW-1185">Reference proteome</keyword>
<comment type="caution">
    <text evidence="4">The sequence shown here is derived from an EMBL/GenBank/DDBJ whole genome shotgun (WGS) entry which is preliminary data.</text>
</comment>
<evidence type="ECO:0000256" key="2">
    <source>
        <dbReference type="SAM" id="SignalP"/>
    </source>
</evidence>